<dbReference type="SUPFAM" id="SSF49785">
    <property type="entry name" value="Galactose-binding domain-like"/>
    <property type="match status" value="1"/>
</dbReference>
<organism evidence="5 6">
    <name type="scientific">Catenovulum sediminis</name>
    <dbReference type="NCBI Taxonomy" id="1740262"/>
    <lineage>
        <taxon>Bacteria</taxon>
        <taxon>Pseudomonadati</taxon>
        <taxon>Pseudomonadota</taxon>
        <taxon>Gammaproteobacteria</taxon>
        <taxon>Alteromonadales</taxon>
        <taxon>Alteromonadaceae</taxon>
        <taxon>Catenovulum</taxon>
    </lineage>
</organism>
<evidence type="ECO:0000256" key="3">
    <source>
        <dbReference type="SAM" id="SignalP"/>
    </source>
</evidence>
<keyword evidence="6" id="KW-1185">Reference proteome</keyword>
<feature type="chain" id="PRO_5046121394" evidence="3">
    <location>
        <begin position="26"/>
        <end position="413"/>
    </location>
</feature>
<evidence type="ECO:0000259" key="4">
    <source>
        <dbReference type="Pfam" id="PF13472"/>
    </source>
</evidence>
<dbReference type="PANTHER" id="PTHR43695">
    <property type="entry name" value="PUTATIVE (AFU_ORTHOLOGUE AFUA_2G17250)-RELATED"/>
    <property type="match status" value="1"/>
</dbReference>
<dbReference type="EMBL" id="JBELOE010000102">
    <property type="protein sequence ID" value="MER2491271.1"/>
    <property type="molecule type" value="Genomic_DNA"/>
</dbReference>
<evidence type="ECO:0000313" key="5">
    <source>
        <dbReference type="EMBL" id="MER2491271.1"/>
    </source>
</evidence>
<dbReference type="SUPFAM" id="SSF52266">
    <property type="entry name" value="SGNH hydrolase"/>
    <property type="match status" value="1"/>
</dbReference>
<reference evidence="5 6" key="1">
    <citation type="submission" date="2024-06" db="EMBL/GenBank/DDBJ databases">
        <authorList>
            <person name="Chen R.Y."/>
        </authorList>
    </citation>
    <scope>NUCLEOTIDE SEQUENCE [LARGE SCALE GENOMIC DNA]</scope>
    <source>
        <strain evidence="5 6">D2</strain>
    </source>
</reference>
<feature type="signal peptide" evidence="3">
    <location>
        <begin position="1"/>
        <end position="25"/>
    </location>
</feature>
<dbReference type="InterPro" id="IPR036514">
    <property type="entry name" value="SGNH_hydro_sf"/>
</dbReference>
<keyword evidence="2" id="KW-0378">Hydrolase</keyword>
<dbReference type="CDD" id="cd01821">
    <property type="entry name" value="Rhamnogalacturan_acetylesterase_like"/>
    <property type="match status" value="1"/>
</dbReference>
<name>A0ABV1REC2_9ALTE</name>
<evidence type="ECO:0000256" key="2">
    <source>
        <dbReference type="ARBA" id="ARBA00022801"/>
    </source>
</evidence>
<dbReference type="InterPro" id="IPR037459">
    <property type="entry name" value="RhgT-like"/>
</dbReference>
<dbReference type="InterPro" id="IPR013830">
    <property type="entry name" value="SGNH_hydro"/>
</dbReference>
<comment type="similarity">
    <text evidence="1">Belongs to the 'GDSL' lipolytic enzyme family.</text>
</comment>
<dbReference type="Pfam" id="PF13472">
    <property type="entry name" value="Lipase_GDSL_2"/>
    <property type="match status" value="1"/>
</dbReference>
<comment type="caution">
    <text evidence="5">The sequence shown here is derived from an EMBL/GenBank/DDBJ whole genome shotgun (WGS) entry which is preliminary data.</text>
</comment>
<dbReference type="RefSeq" id="WP_350400940.1">
    <property type="nucleotide sequence ID" value="NZ_JBELOE010000102.1"/>
</dbReference>
<accession>A0ABV1REC2</accession>
<evidence type="ECO:0000313" key="6">
    <source>
        <dbReference type="Proteomes" id="UP001467690"/>
    </source>
</evidence>
<dbReference type="Proteomes" id="UP001467690">
    <property type="component" value="Unassembled WGS sequence"/>
</dbReference>
<dbReference type="Gene3D" id="3.40.50.1110">
    <property type="entry name" value="SGNH hydrolase"/>
    <property type="match status" value="1"/>
</dbReference>
<protein>
    <submittedName>
        <fullName evidence="5">Rhamnogalacturonan acetylesterase</fullName>
    </submittedName>
</protein>
<keyword evidence="3" id="KW-0732">Signal</keyword>
<feature type="domain" description="SGNH hydrolase-type esterase" evidence="4">
    <location>
        <begin position="177"/>
        <end position="329"/>
    </location>
</feature>
<gene>
    <name evidence="5" type="ORF">ABS311_05175</name>
</gene>
<evidence type="ECO:0000256" key="1">
    <source>
        <dbReference type="ARBA" id="ARBA00008668"/>
    </source>
</evidence>
<dbReference type="PANTHER" id="PTHR43695:SF1">
    <property type="entry name" value="RHAMNOGALACTURONAN ACETYLESTERASE"/>
    <property type="match status" value="1"/>
</dbReference>
<sequence length="413" mass="47042">MRLCIICFRLLACIASALMSASLYASEIFDINFDNLSQPNNYTQQRGFGLDSFANSNEHAFSVKIPEGHYKIKLQVKGKQSSTEYLVFSEDRRVMTTTRQINKNEIQHLEFYVNVKYPNLTQAEHDADNQPSVRLRGDEHISRNWDEKLTISLSNRNVEFHRLQIEPTNTAKILLAGDSTVADQASHDYASWGQFLPAQITNRLVINHARSGETLKSFIFSLRWDKLLSQTQKDDIVLIQFAHNDEKKQWPRTYSAADGAYPAYLQAFIADVRQKGAFPILVSPVARRIYNTQNELLNTHAGYDRAVREVAEKTQVPIIDLTAHTTHLYQYLGHHQAAKAFAAGGQDKTHHNHYGAWLISNFVSQQLKLIYPENIQLSDRLFNLAQPPLPAEKIYSPSLWPDMRPVKVSISGS</sequence>
<dbReference type="InterPro" id="IPR008979">
    <property type="entry name" value="Galactose-bd-like_sf"/>
</dbReference>
<proteinExistence type="inferred from homology"/>